<evidence type="ECO:0000313" key="3">
    <source>
        <dbReference type="Proteomes" id="UP000325313"/>
    </source>
</evidence>
<name>A0A5B0LJE9_PUCGR</name>
<sequence>MVRTPWVRPTGSRIVTMVNNGPPRRPQVRRTPTQRKFEDEACFNWNIRNDFKGLPSATKFRDSDMHGRAHASTSRLTADGSINLIFNDRQACFKLPDQQQLTAKIGPSARPPLELFKINM</sequence>
<organism evidence="2 3">
    <name type="scientific">Puccinia graminis f. sp. tritici</name>
    <dbReference type="NCBI Taxonomy" id="56615"/>
    <lineage>
        <taxon>Eukaryota</taxon>
        <taxon>Fungi</taxon>
        <taxon>Dikarya</taxon>
        <taxon>Basidiomycota</taxon>
        <taxon>Pucciniomycotina</taxon>
        <taxon>Pucciniomycetes</taxon>
        <taxon>Pucciniales</taxon>
        <taxon>Pucciniaceae</taxon>
        <taxon>Puccinia</taxon>
    </lineage>
</organism>
<protein>
    <submittedName>
        <fullName evidence="2">Uncharacterized protein</fullName>
    </submittedName>
</protein>
<feature type="region of interest" description="Disordered" evidence="1">
    <location>
        <begin position="1"/>
        <end position="35"/>
    </location>
</feature>
<evidence type="ECO:0000313" key="2">
    <source>
        <dbReference type="EMBL" id="KAA1064010.1"/>
    </source>
</evidence>
<accession>A0A5B0LJE9</accession>
<reference evidence="2 3" key="1">
    <citation type="submission" date="2019-05" db="EMBL/GenBank/DDBJ databases">
        <title>Emergence of the Ug99 lineage of the wheat stem rust pathogen through somatic hybridization.</title>
        <authorList>
            <person name="Li F."/>
            <person name="Upadhyaya N.M."/>
            <person name="Sperschneider J."/>
            <person name="Matny O."/>
            <person name="Nguyen-Phuc H."/>
            <person name="Mago R."/>
            <person name="Raley C."/>
            <person name="Miller M.E."/>
            <person name="Silverstein K.A.T."/>
            <person name="Henningsen E."/>
            <person name="Hirsch C.D."/>
            <person name="Visser B."/>
            <person name="Pretorius Z.A."/>
            <person name="Steffenson B.J."/>
            <person name="Schwessinger B."/>
            <person name="Dodds P.N."/>
            <person name="Figueroa M."/>
        </authorList>
    </citation>
    <scope>NUCLEOTIDE SEQUENCE [LARGE SCALE GENOMIC DNA]</scope>
    <source>
        <strain evidence="2 3">Ug99</strain>
    </source>
</reference>
<dbReference type="Proteomes" id="UP000325313">
    <property type="component" value="Unassembled WGS sequence"/>
</dbReference>
<evidence type="ECO:0000256" key="1">
    <source>
        <dbReference type="SAM" id="MobiDB-lite"/>
    </source>
</evidence>
<dbReference type="EMBL" id="VDEP01000517">
    <property type="protein sequence ID" value="KAA1064010.1"/>
    <property type="molecule type" value="Genomic_DNA"/>
</dbReference>
<proteinExistence type="predicted"/>
<gene>
    <name evidence="2" type="ORF">PGTUg99_007302</name>
</gene>
<comment type="caution">
    <text evidence="2">The sequence shown here is derived from an EMBL/GenBank/DDBJ whole genome shotgun (WGS) entry which is preliminary data.</text>
</comment>
<dbReference type="AlphaFoldDB" id="A0A5B0LJE9"/>